<keyword evidence="2" id="KW-1185">Reference proteome</keyword>
<organism evidence="1 2">
    <name type="scientific">Zalaria obscura</name>
    <dbReference type="NCBI Taxonomy" id="2024903"/>
    <lineage>
        <taxon>Eukaryota</taxon>
        <taxon>Fungi</taxon>
        <taxon>Dikarya</taxon>
        <taxon>Ascomycota</taxon>
        <taxon>Pezizomycotina</taxon>
        <taxon>Dothideomycetes</taxon>
        <taxon>Dothideomycetidae</taxon>
        <taxon>Dothideales</taxon>
        <taxon>Zalariaceae</taxon>
        <taxon>Zalaria</taxon>
    </lineage>
</organism>
<sequence length="469" mass="50617">MRRNPSRARLVFYEDVHGTLNDEEGYEGGTISCEDSDSESEVDTPIKSTGEKRRSGDMMAHDEAPPLEDSATGEPDLFSVLNYPAWLNSPNDFVMSDRISQEKKDDGTMDGAAVDEPTGPRVDSRADPEATSTGPNTERSNTLGITELKDSSPEIANPTSIDDVVAPASVNKGRLTRKHGMFFALSRGRQTSANSLPHAEGVREHTVPEAVQPRVSPALGSPIRLRSPAHKAASPKSGGFNSSSVDEGNASSAVGYGAFRALHDAVVRGSGRKKAYKGRPLGWRADIHGKSTGVLSDRVQVVPGLTKTPSLPGMLVHKDTPFDVHASGSAQQDGKHKAGDEIPQTQHPAAKITSGHRPRTRAYDNKEREQAAQGKLKTKIAKKKAIASKIAKTGLRRSARNLPSEAKIAMKTAITRKIDKTGSRRSARSQPREAKRGQKKTGEAAEPVPKKVMVVIEGKVDRKQYESFE</sequence>
<evidence type="ECO:0000313" key="2">
    <source>
        <dbReference type="Proteomes" id="UP001320706"/>
    </source>
</evidence>
<dbReference type="Proteomes" id="UP001320706">
    <property type="component" value="Unassembled WGS sequence"/>
</dbReference>
<name>A0ACC3S4W9_9PEZI</name>
<reference evidence="1" key="1">
    <citation type="submission" date="2024-02" db="EMBL/GenBank/DDBJ databases">
        <title>Metagenome Assembled Genome of Zalaria obscura JY119.</title>
        <authorList>
            <person name="Vighnesh L."/>
            <person name="Jagadeeshwari U."/>
            <person name="Venkata Ramana C."/>
            <person name="Sasikala C."/>
        </authorList>
    </citation>
    <scope>NUCLEOTIDE SEQUENCE</scope>
    <source>
        <strain evidence="1">JY119</strain>
    </source>
</reference>
<accession>A0ACC3S4W9</accession>
<protein>
    <submittedName>
        <fullName evidence="1">Uncharacterized protein</fullName>
    </submittedName>
</protein>
<evidence type="ECO:0000313" key="1">
    <source>
        <dbReference type="EMBL" id="KAK8196628.1"/>
    </source>
</evidence>
<comment type="caution">
    <text evidence="1">The sequence shown here is derived from an EMBL/GenBank/DDBJ whole genome shotgun (WGS) entry which is preliminary data.</text>
</comment>
<dbReference type="EMBL" id="JAMKPW020000041">
    <property type="protein sequence ID" value="KAK8196628.1"/>
    <property type="molecule type" value="Genomic_DNA"/>
</dbReference>
<proteinExistence type="predicted"/>
<gene>
    <name evidence="1" type="ORF">M8818_006793</name>
</gene>